<gene>
    <name evidence="1" type="ORF">EVAR_85441_1</name>
</gene>
<protein>
    <submittedName>
        <fullName evidence="1">Uncharacterized protein</fullName>
    </submittedName>
</protein>
<dbReference type="Proteomes" id="UP000299102">
    <property type="component" value="Unassembled WGS sequence"/>
</dbReference>
<proteinExistence type="predicted"/>
<dbReference type="EMBL" id="BGZK01000577">
    <property type="protein sequence ID" value="GBP51229.1"/>
    <property type="molecule type" value="Genomic_DNA"/>
</dbReference>
<evidence type="ECO:0000313" key="1">
    <source>
        <dbReference type="EMBL" id="GBP51229.1"/>
    </source>
</evidence>
<reference evidence="1 2" key="1">
    <citation type="journal article" date="2019" name="Commun. Biol.">
        <title>The bagworm genome reveals a unique fibroin gene that provides high tensile strength.</title>
        <authorList>
            <person name="Kono N."/>
            <person name="Nakamura H."/>
            <person name="Ohtoshi R."/>
            <person name="Tomita M."/>
            <person name="Numata K."/>
            <person name="Arakawa K."/>
        </authorList>
    </citation>
    <scope>NUCLEOTIDE SEQUENCE [LARGE SCALE GENOMIC DNA]</scope>
</reference>
<accession>A0A4C1WLP7</accession>
<evidence type="ECO:0000313" key="2">
    <source>
        <dbReference type="Proteomes" id="UP000299102"/>
    </source>
</evidence>
<sequence>MVYSELRDITDKTYVRERNVKSYLHVSLHGSEVENLASAAVKPFVCTKKVTLLSRNLPFEYADKLIPRKINQKNSAGERAGRVVGPDDTWITRRDRRRALRIRKA</sequence>
<comment type="caution">
    <text evidence="1">The sequence shown here is derived from an EMBL/GenBank/DDBJ whole genome shotgun (WGS) entry which is preliminary data.</text>
</comment>
<dbReference type="AlphaFoldDB" id="A0A4C1WLP7"/>
<name>A0A4C1WLP7_EUMVA</name>
<organism evidence="1 2">
    <name type="scientific">Eumeta variegata</name>
    <name type="common">Bagworm moth</name>
    <name type="synonym">Eumeta japonica</name>
    <dbReference type="NCBI Taxonomy" id="151549"/>
    <lineage>
        <taxon>Eukaryota</taxon>
        <taxon>Metazoa</taxon>
        <taxon>Ecdysozoa</taxon>
        <taxon>Arthropoda</taxon>
        <taxon>Hexapoda</taxon>
        <taxon>Insecta</taxon>
        <taxon>Pterygota</taxon>
        <taxon>Neoptera</taxon>
        <taxon>Endopterygota</taxon>
        <taxon>Lepidoptera</taxon>
        <taxon>Glossata</taxon>
        <taxon>Ditrysia</taxon>
        <taxon>Tineoidea</taxon>
        <taxon>Psychidae</taxon>
        <taxon>Oiketicinae</taxon>
        <taxon>Eumeta</taxon>
    </lineage>
</organism>
<keyword evidence="2" id="KW-1185">Reference proteome</keyword>